<dbReference type="InterPro" id="IPR040372">
    <property type="entry name" value="YaeB-like"/>
</dbReference>
<dbReference type="Gene3D" id="2.40.30.70">
    <property type="entry name" value="YaeB-like"/>
    <property type="match status" value="1"/>
</dbReference>
<dbReference type="InterPro" id="IPR036413">
    <property type="entry name" value="YaeB-like_sf"/>
</dbReference>
<dbReference type="Pfam" id="PF01980">
    <property type="entry name" value="TrmO_N"/>
    <property type="match status" value="1"/>
</dbReference>
<dbReference type="CDD" id="cd09281">
    <property type="entry name" value="UPF0066"/>
    <property type="match status" value="1"/>
</dbReference>
<sequence length="519" mass="59366">MEKLKKVQEKELFKIHHLLNNELGVLLDSHADCSTPRKELQGLKNERKSKEEKLFFENKNHIQNNSDNNAGKDVFTLRCIGKIHSWFKTKNGTPRQPSVCDSARAKLVIDKHVFSNPEHALQGIEDFSHIWILFMFHKNQYSKKNEMFMRAKVHPPRLNGKSMGTFATRSPHRINALGLTLAKLEKVEGEILHVTGVDILDETPVVDIKPYIPDYDTPFYQSMVKSSVILNSQHQSSETRSVSYGEKQEFDLTACHLPAYCLHKNDLNVNTNYPFNKHLEFPEKECKDKKSKFHKDNFPSKVDFSNSSEQDFEKKCNNVLDLDSKPTNEKLNCDNVHTLSINKTLGNKGIDYPENTGYFLTSDKHHEINSQEHCSLQYKVQDGTVADVVTTQGIPLQLTETSSQSQIPAWVCGDHVPELAVYFTQRTEKILDNFHTYSAHSSTCNYCLKFLSGAVELKKVITSILKADPRSVYRRMHCTDRLYFFTVDTAHLTCWFDDSDAFVEVVNIKPLACAPTQST</sequence>
<dbReference type="NCBIfam" id="TIGR00104">
    <property type="entry name" value="tRNA_TsaA"/>
    <property type="match status" value="1"/>
</dbReference>
<dbReference type="InterPro" id="IPR036414">
    <property type="entry name" value="YaeB_N_sf"/>
</dbReference>
<dbReference type="InterPro" id="IPR023370">
    <property type="entry name" value="TrmO-like_N"/>
</dbReference>
<evidence type="ECO:0000256" key="1">
    <source>
        <dbReference type="ARBA" id="ARBA00022691"/>
    </source>
</evidence>
<gene>
    <name evidence="5 6" type="primary">LOC106472629</name>
</gene>
<dbReference type="GeneID" id="106472629"/>
<dbReference type="PANTHER" id="PTHR12818">
    <property type="entry name" value="TRNA (ADENINE(37)-N6)-METHYLTRANSFERASE"/>
    <property type="match status" value="1"/>
</dbReference>
<feature type="domain" description="TsaA-like" evidence="3">
    <location>
        <begin position="77"/>
        <end position="220"/>
    </location>
</feature>
<evidence type="ECO:0000313" key="5">
    <source>
        <dbReference type="RefSeq" id="XP_013788734.2"/>
    </source>
</evidence>
<name>A0ABM1TLY0_LIMPO</name>
<comment type="similarity">
    <text evidence="2">Belongs to the tRNA methyltransferase O family.</text>
</comment>
<dbReference type="RefSeq" id="XP_022256886.1">
    <property type="nucleotide sequence ID" value="XM_022401178.1"/>
</dbReference>
<reference evidence="5 6" key="1">
    <citation type="submission" date="2025-05" db="UniProtKB">
        <authorList>
            <consortium name="RefSeq"/>
        </authorList>
    </citation>
    <scope>IDENTIFICATION</scope>
    <source>
        <tissue evidence="5 6">Muscle</tissue>
    </source>
</reference>
<proteinExistence type="inferred from homology"/>
<dbReference type="PANTHER" id="PTHR12818:SF0">
    <property type="entry name" value="TRNA (ADENINE(37)-N6)-METHYLTRANSFERASE"/>
    <property type="match status" value="1"/>
</dbReference>
<keyword evidence="4" id="KW-1185">Reference proteome</keyword>
<dbReference type="PROSITE" id="PS51668">
    <property type="entry name" value="TSAA_2"/>
    <property type="match status" value="1"/>
</dbReference>
<evidence type="ECO:0000313" key="6">
    <source>
        <dbReference type="RefSeq" id="XP_022256886.1"/>
    </source>
</evidence>
<dbReference type="Proteomes" id="UP000694941">
    <property type="component" value="Unplaced"/>
</dbReference>
<accession>A0ABM1TLY0</accession>
<dbReference type="RefSeq" id="XP_013788734.2">
    <property type="nucleotide sequence ID" value="XM_013933280.2"/>
</dbReference>
<organism evidence="4 6">
    <name type="scientific">Limulus polyphemus</name>
    <name type="common">Atlantic horseshoe crab</name>
    <dbReference type="NCBI Taxonomy" id="6850"/>
    <lineage>
        <taxon>Eukaryota</taxon>
        <taxon>Metazoa</taxon>
        <taxon>Ecdysozoa</taxon>
        <taxon>Arthropoda</taxon>
        <taxon>Chelicerata</taxon>
        <taxon>Merostomata</taxon>
        <taxon>Xiphosura</taxon>
        <taxon>Limulidae</taxon>
        <taxon>Limulus</taxon>
    </lineage>
</organism>
<evidence type="ECO:0000256" key="2">
    <source>
        <dbReference type="ARBA" id="ARBA00033753"/>
    </source>
</evidence>
<dbReference type="Gene3D" id="3.30.2310.10">
    <property type="entry name" value="YaeB-like"/>
    <property type="match status" value="1"/>
</dbReference>
<protein>
    <submittedName>
        <fullName evidence="5 6">tRNA (Adenine(37)-N6)-methyltransferase-like</fullName>
    </submittedName>
</protein>
<evidence type="ECO:0000313" key="4">
    <source>
        <dbReference type="Proteomes" id="UP000694941"/>
    </source>
</evidence>
<dbReference type="SUPFAM" id="SSF118196">
    <property type="entry name" value="YaeB-like"/>
    <property type="match status" value="1"/>
</dbReference>
<evidence type="ECO:0000259" key="3">
    <source>
        <dbReference type="PROSITE" id="PS51668"/>
    </source>
</evidence>
<keyword evidence="1" id="KW-0949">S-adenosyl-L-methionine</keyword>